<dbReference type="WBParaSite" id="Csp11.Scaffold518.g2765.t1">
    <property type="protein sequence ID" value="Csp11.Scaffold518.g2765.t1"/>
    <property type="gene ID" value="Csp11.Scaffold518.g2765"/>
</dbReference>
<keyword evidence="1" id="KW-1133">Transmembrane helix</keyword>
<reference evidence="3" key="1">
    <citation type="submission" date="2016-11" db="UniProtKB">
        <authorList>
            <consortium name="WormBaseParasite"/>
        </authorList>
    </citation>
    <scope>IDENTIFICATION</scope>
</reference>
<evidence type="ECO:0000256" key="1">
    <source>
        <dbReference type="SAM" id="Phobius"/>
    </source>
</evidence>
<evidence type="ECO:0000313" key="2">
    <source>
        <dbReference type="Proteomes" id="UP000095282"/>
    </source>
</evidence>
<dbReference type="PANTHER" id="PTHR46418">
    <property type="entry name" value="SRBC-64-RELATED-RELATED"/>
    <property type="match status" value="1"/>
</dbReference>
<proteinExistence type="predicted"/>
<dbReference type="AlphaFoldDB" id="A0A1I7T637"/>
<organism evidence="2 3">
    <name type="scientific">Caenorhabditis tropicalis</name>
    <dbReference type="NCBI Taxonomy" id="1561998"/>
    <lineage>
        <taxon>Eukaryota</taxon>
        <taxon>Metazoa</taxon>
        <taxon>Ecdysozoa</taxon>
        <taxon>Nematoda</taxon>
        <taxon>Chromadorea</taxon>
        <taxon>Rhabditida</taxon>
        <taxon>Rhabditina</taxon>
        <taxon>Rhabditomorpha</taxon>
        <taxon>Rhabditoidea</taxon>
        <taxon>Rhabditidae</taxon>
        <taxon>Peloderinae</taxon>
        <taxon>Caenorhabditis</taxon>
    </lineage>
</organism>
<dbReference type="InterPro" id="IPR019420">
    <property type="entry name" value="7TM_GPCR_serpentine_rcpt_Srbc"/>
</dbReference>
<dbReference type="eggNOG" id="ENOG502TFUP">
    <property type="taxonomic scope" value="Eukaryota"/>
</dbReference>
<dbReference type="Proteomes" id="UP000095282">
    <property type="component" value="Unplaced"/>
</dbReference>
<accession>A0A1I7T637</accession>
<dbReference type="PANTHER" id="PTHR46418:SF1">
    <property type="entry name" value="G-PROTEIN COUPLED RECEPTORS FAMILY 1 PROFILE DOMAIN-CONTAINING PROTEIN-RELATED"/>
    <property type="match status" value="1"/>
</dbReference>
<keyword evidence="1" id="KW-0472">Membrane</keyword>
<evidence type="ECO:0000313" key="3">
    <source>
        <dbReference type="WBParaSite" id="Csp11.Scaffold518.g2765.t1"/>
    </source>
</evidence>
<feature type="transmembrane region" description="Helical" evidence="1">
    <location>
        <begin position="95"/>
        <end position="115"/>
    </location>
</feature>
<protein>
    <submittedName>
        <fullName evidence="3">G_PROTEIN_RECEP_F1_2 domain-containing protein</fullName>
    </submittedName>
</protein>
<keyword evidence="1" id="KW-0812">Transmembrane</keyword>
<dbReference type="Pfam" id="PF10316">
    <property type="entry name" value="7TM_GPCR_Srbc"/>
    <property type="match status" value="1"/>
</dbReference>
<name>A0A1I7T637_9PELO</name>
<dbReference type="STRING" id="1561998.A0A1I7T637"/>
<keyword evidence="2" id="KW-1185">Reference proteome</keyword>
<feature type="transmembrane region" description="Helical" evidence="1">
    <location>
        <begin position="20"/>
        <end position="40"/>
    </location>
</feature>
<sequence length="163" mass="19566">MIYSKFVVDMFYSADSECSIKMFFQFCIFSASTYLIYFLIRLVDPSIVFKNLIFFIAWPNFNMSTLRCWIVFFIALDRVLAVLMPIFYHNHRSKVPFLAVLLFCFAYMAFEYYILFVICVYEVDIPLECTIFRCAVGSCYHNYWKWYQQVLLFEISLILRKGI</sequence>